<accession>A0A382G6Z7</accession>
<protein>
    <submittedName>
        <fullName evidence="7">Uncharacterized protein</fullName>
    </submittedName>
</protein>
<dbReference type="InterPro" id="IPR005495">
    <property type="entry name" value="LptG/LptF_permease"/>
</dbReference>
<proteinExistence type="predicted"/>
<evidence type="ECO:0000256" key="6">
    <source>
        <dbReference type="SAM" id="Phobius"/>
    </source>
</evidence>
<evidence type="ECO:0000256" key="5">
    <source>
        <dbReference type="ARBA" id="ARBA00023136"/>
    </source>
</evidence>
<organism evidence="7">
    <name type="scientific">marine metagenome</name>
    <dbReference type="NCBI Taxonomy" id="408172"/>
    <lineage>
        <taxon>unclassified sequences</taxon>
        <taxon>metagenomes</taxon>
        <taxon>ecological metagenomes</taxon>
    </lineage>
</organism>
<keyword evidence="2" id="KW-1003">Cell membrane</keyword>
<gene>
    <name evidence="7" type="ORF">METZ01_LOCUS223486</name>
</gene>
<dbReference type="PANTHER" id="PTHR33529:SF6">
    <property type="entry name" value="YJGP_YJGQ FAMILY PERMEASE"/>
    <property type="match status" value="1"/>
</dbReference>
<feature type="non-terminal residue" evidence="7">
    <location>
        <position position="214"/>
    </location>
</feature>
<dbReference type="EMBL" id="UINC01053738">
    <property type="protein sequence ID" value="SVB70632.1"/>
    <property type="molecule type" value="Genomic_DNA"/>
</dbReference>
<reference evidence="7" key="1">
    <citation type="submission" date="2018-05" db="EMBL/GenBank/DDBJ databases">
        <authorList>
            <person name="Lanie J.A."/>
            <person name="Ng W.-L."/>
            <person name="Kazmierczak K.M."/>
            <person name="Andrzejewski T.M."/>
            <person name="Davidsen T.M."/>
            <person name="Wayne K.J."/>
            <person name="Tettelin H."/>
            <person name="Glass J.I."/>
            <person name="Rusch D."/>
            <person name="Podicherti R."/>
            <person name="Tsui H.-C.T."/>
            <person name="Winkler M.E."/>
        </authorList>
    </citation>
    <scope>NUCLEOTIDE SEQUENCE</scope>
</reference>
<feature type="transmembrane region" description="Helical" evidence="6">
    <location>
        <begin position="12"/>
        <end position="32"/>
    </location>
</feature>
<comment type="subcellular location">
    <subcellularLocation>
        <location evidence="1">Cell membrane</location>
        <topology evidence="1">Multi-pass membrane protein</topology>
    </subcellularLocation>
</comment>
<evidence type="ECO:0000256" key="1">
    <source>
        <dbReference type="ARBA" id="ARBA00004651"/>
    </source>
</evidence>
<keyword evidence="3 6" id="KW-0812">Transmembrane</keyword>
<evidence type="ECO:0000256" key="2">
    <source>
        <dbReference type="ARBA" id="ARBA00022475"/>
    </source>
</evidence>
<dbReference type="GO" id="GO:0043190">
    <property type="term" value="C:ATP-binding cassette (ABC) transporter complex"/>
    <property type="evidence" value="ECO:0007669"/>
    <property type="project" value="TreeGrafter"/>
</dbReference>
<dbReference type="GO" id="GO:0015920">
    <property type="term" value="P:lipopolysaccharide transport"/>
    <property type="evidence" value="ECO:0007669"/>
    <property type="project" value="TreeGrafter"/>
</dbReference>
<feature type="transmembrane region" description="Helical" evidence="6">
    <location>
        <begin position="53"/>
        <end position="77"/>
    </location>
</feature>
<dbReference type="AlphaFoldDB" id="A0A382G6Z7"/>
<keyword evidence="5 6" id="KW-0472">Membrane</keyword>
<keyword evidence="4 6" id="KW-1133">Transmembrane helix</keyword>
<evidence type="ECO:0000256" key="4">
    <source>
        <dbReference type="ARBA" id="ARBA00022989"/>
    </source>
</evidence>
<dbReference type="PANTHER" id="PTHR33529">
    <property type="entry name" value="SLR0882 PROTEIN-RELATED"/>
    <property type="match status" value="1"/>
</dbReference>
<dbReference type="Pfam" id="PF03739">
    <property type="entry name" value="LptF_LptG"/>
    <property type="match status" value="1"/>
</dbReference>
<feature type="transmembrane region" description="Helical" evidence="6">
    <location>
        <begin position="97"/>
        <end position="118"/>
    </location>
</feature>
<evidence type="ECO:0000313" key="7">
    <source>
        <dbReference type="EMBL" id="SVB70632.1"/>
    </source>
</evidence>
<evidence type="ECO:0000256" key="3">
    <source>
        <dbReference type="ARBA" id="ARBA00022692"/>
    </source>
</evidence>
<name>A0A382G6Z7_9ZZZZ</name>
<sequence>MKTLHWYLLKEVMATLVLTVGVFTAVLLMGNAMKEVLALVVKGQASLIGITKAFALLIPFVISFSLPMGLLTAMLLVFGRFSADQELTAARAAGVSLVSLVTPILLFSVALSGLSALINMKVAPECRTSYKSLIYDLAISNPATLLSENTFVKEVPGHVIYIGKLDKDSEQTHKWTMQNILLNRIEDGELIQRIRAARGDVEFLAAEKRYIFRL</sequence>